<name>I0EQL8_HELCM</name>
<accession>I0EQL8</accession>
<reference evidence="1 2" key="1">
    <citation type="journal article" date="2013" name="PLoS ONE">
        <title>Sequence Divergence and Conservation in Genomes ofHelicobacter cetorum Strains from a Dolphin and a Whale.</title>
        <authorList>
            <person name="Kersulyte D."/>
            <person name="Rossi M."/>
            <person name="Berg D.E."/>
        </authorList>
    </citation>
    <scope>NUCLEOTIDE SEQUENCE [LARGE SCALE GENOMIC DNA]</scope>
    <source>
        <strain evidence="1 2">MIT 99-5656</strain>
    </source>
</reference>
<organism evidence="1 2">
    <name type="scientific">Helicobacter cetorum (strain ATCC BAA-540 / CCUG 52418 / MIT 99-5656)</name>
    <dbReference type="NCBI Taxonomy" id="1163745"/>
    <lineage>
        <taxon>Bacteria</taxon>
        <taxon>Pseudomonadati</taxon>
        <taxon>Campylobacterota</taxon>
        <taxon>Epsilonproteobacteria</taxon>
        <taxon>Campylobacterales</taxon>
        <taxon>Helicobacteraceae</taxon>
        <taxon>Helicobacter</taxon>
    </lineage>
</organism>
<dbReference type="PATRIC" id="fig|1163745.3.peg.218"/>
<dbReference type="AlphaFoldDB" id="I0EQL8"/>
<evidence type="ECO:0000313" key="1">
    <source>
        <dbReference type="EMBL" id="AFI05237.1"/>
    </source>
</evidence>
<dbReference type="Proteomes" id="UP000005013">
    <property type="component" value="Chromosome"/>
</dbReference>
<protein>
    <submittedName>
        <fullName evidence="1">Uncharacterized protein</fullName>
    </submittedName>
</protein>
<dbReference type="KEGG" id="hcm:HCD_01025"/>
<proteinExistence type="predicted"/>
<evidence type="ECO:0000313" key="2">
    <source>
        <dbReference type="Proteomes" id="UP000005013"/>
    </source>
</evidence>
<dbReference type="EMBL" id="CP003481">
    <property type="protein sequence ID" value="AFI05237.1"/>
    <property type="molecule type" value="Genomic_DNA"/>
</dbReference>
<sequence>MIKLKHPYITNQLLRFLTMRFLTKPYLILKLFNIFMNQAHKNRTTISNHILNKRNENKTKKFQLVLIAILLGPSDT</sequence>
<keyword evidence="2" id="KW-1185">Reference proteome</keyword>
<gene>
    <name evidence="1" type="ordered locus">HCD_01025</name>
</gene>
<dbReference type="HOGENOM" id="CLU_2649458_0_0_7"/>